<evidence type="ECO:0000313" key="5">
    <source>
        <dbReference type="EMBL" id="SDF12553.1"/>
    </source>
</evidence>
<sequence>MFNRVATIYIASSDIIMKIAEKKEKEVMILEELFYPINLGHDTFSSSAVTFEKIKNLNQAINNFKKIAEEYQVEKIKVFATAALREALNKDYIIYQIKNNNNLNIEIFSNVEEHQLIYQGIRNTNKNLKGDNLFAYIGTGSLGIAVTNQNYIVKSQSITLGSLKINEILKGLQHKTDEFHIVIDGYLSGYIYNLDLFIKKLNINNFYASGKEIELIAKLAGITRKSNNFNISRASFYRLYNDVKSKTPKQLLEKYDLGEAAAETLLPSMTIYKNLMNLTQSSQIIGSTVTIETEVIRNMLFDNRHRELKKQSFKNIIASSRSVAKKYNYNQEHAETIEKIALDIFDALKERFQLSEKERVLLQAAVILHDIGKYMNLKKHYEHSYYLIRNSDIADLNSYDKNIIAHISLNHSQSSTTNLKIKDNTLKNHSDRVLIAKLTAILKIADSLDKSHKEPFSELEINLEENELELIINTEKDIFLEKWAFSNKSRIFKEIFGIDVSLNKKNTLL</sequence>
<reference evidence="8 9" key="1">
    <citation type="submission" date="2016-10" db="EMBL/GenBank/DDBJ databases">
        <authorList>
            <person name="Varghese N."/>
            <person name="Submissions S."/>
        </authorList>
    </citation>
    <scope>NUCLEOTIDE SEQUENCE [LARGE SCALE GENOMIC DNA]</scope>
    <source>
        <strain evidence="4 11">WG10</strain>
        <strain evidence="5 9">WG2</strain>
        <strain evidence="6 8">WG5</strain>
    </source>
</reference>
<evidence type="ECO:0000313" key="4">
    <source>
        <dbReference type="EMBL" id="SDD22956.1"/>
    </source>
</evidence>
<dbReference type="CDD" id="cd24006">
    <property type="entry name" value="ASKHA_NBD_PPX_GppA"/>
    <property type="match status" value="1"/>
</dbReference>
<evidence type="ECO:0000313" key="7">
    <source>
        <dbReference type="EMBL" id="TDX45447.1"/>
    </source>
</evidence>
<proteinExistence type="inferred from homology"/>
<accession>A0A1G6T343</accession>
<dbReference type="Gene3D" id="1.10.3210.10">
    <property type="entry name" value="Hypothetical protein af1432"/>
    <property type="match status" value="1"/>
</dbReference>
<dbReference type="EMBL" id="FMYT01000036">
    <property type="protein sequence ID" value="SDD22956.1"/>
    <property type="molecule type" value="Genomic_DNA"/>
</dbReference>
<dbReference type="InterPro" id="IPR050273">
    <property type="entry name" value="GppA/Ppx_hydrolase"/>
</dbReference>
<dbReference type="CDD" id="cd00077">
    <property type="entry name" value="HDc"/>
    <property type="match status" value="1"/>
</dbReference>
<reference evidence="7 10" key="2">
    <citation type="submission" date="2019-03" db="EMBL/GenBank/DDBJ databases">
        <title>Subsurface microbial communities from deep shales in Ohio and West Virginia, USA.</title>
        <authorList>
            <person name="Wrighton K."/>
        </authorList>
    </citation>
    <scope>NUCLEOTIDE SEQUENCE [LARGE SCALE GENOMIC DNA]</scope>
    <source>
        <strain evidence="7 10">DSMZ 11287</strain>
    </source>
</reference>
<evidence type="ECO:0000313" key="8">
    <source>
        <dbReference type="Proteomes" id="UP000198612"/>
    </source>
</evidence>
<dbReference type="AlphaFoldDB" id="A0A1G6T343"/>
<dbReference type="Pfam" id="PF02541">
    <property type="entry name" value="Ppx-GppA"/>
    <property type="match status" value="1"/>
</dbReference>
<dbReference type="InterPro" id="IPR048950">
    <property type="entry name" value="Ppx_GppA_C"/>
</dbReference>
<evidence type="ECO:0000313" key="9">
    <source>
        <dbReference type="Proteomes" id="UP000199519"/>
    </source>
</evidence>
<evidence type="ECO:0000313" key="10">
    <source>
        <dbReference type="Proteomes" id="UP000295472"/>
    </source>
</evidence>
<dbReference type="Proteomes" id="UP000198612">
    <property type="component" value="Unassembled WGS sequence"/>
</dbReference>
<dbReference type="Pfam" id="PF21447">
    <property type="entry name" value="Ppx-GppA_III"/>
    <property type="match status" value="1"/>
</dbReference>
<evidence type="ECO:0000259" key="3">
    <source>
        <dbReference type="Pfam" id="PF21447"/>
    </source>
</evidence>
<dbReference type="RefSeq" id="WP_089719583.1">
    <property type="nucleotide sequence ID" value="NZ_FMYT01000036.1"/>
</dbReference>
<dbReference type="InterPro" id="IPR003695">
    <property type="entry name" value="Ppx_GppA_N"/>
</dbReference>
<evidence type="ECO:0000259" key="2">
    <source>
        <dbReference type="Pfam" id="PF02541"/>
    </source>
</evidence>
<evidence type="ECO:0000313" key="11">
    <source>
        <dbReference type="Proteomes" id="UP000324896"/>
    </source>
</evidence>
<dbReference type="EMBL" id="FOHG01000007">
    <property type="protein sequence ID" value="SES81442.1"/>
    <property type="molecule type" value="Genomic_DNA"/>
</dbReference>
<dbReference type="PANTHER" id="PTHR30005">
    <property type="entry name" value="EXOPOLYPHOSPHATASE"/>
    <property type="match status" value="1"/>
</dbReference>
<dbReference type="Proteomes" id="UP000295472">
    <property type="component" value="Unassembled WGS sequence"/>
</dbReference>
<dbReference type="InterPro" id="IPR043129">
    <property type="entry name" value="ATPase_NBD"/>
</dbReference>
<dbReference type="EMBL" id="FNBJ01000006">
    <property type="protein sequence ID" value="SDF12553.1"/>
    <property type="molecule type" value="Genomic_DNA"/>
</dbReference>
<feature type="domain" description="Ppx/GppA phosphatase N-terminal" evidence="2">
    <location>
        <begin position="19"/>
        <end position="300"/>
    </location>
</feature>
<dbReference type="Gene3D" id="3.30.420.150">
    <property type="entry name" value="Exopolyphosphatase. Domain 2"/>
    <property type="match status" value="1"/>
</dbReference>
<comment type="similarity">
    <text evidence="1">Belongs to the GppA/Ppx family.</text>
</comment>
<feature type="domain" description="Ppx/GppA phosphatase C-terminal" evidence="3">
    <location>
        <begin position="319"/>
        <end position="477"/>
    </location>
</feature>
<dbReference type="SUPFAM" id="SSF109604">
    <property type="entry name" value="HD-domain/PDEase-like"/>
    <property type="match status" value="1"/>
</dbReference>
<dbReference type="SUPFAM" id="SSF53067">
    <property type="entry name" value="Actin-like ATPase domain"/>
    <property type="match status" value="2"/>
</dbReference>
<organism evidence="4 11">
    <name type="scientific">Halanaerobium congolense</name>
    <dbReference type="NCBI Taxonomy" id="54121"/>
    <lineage>
        <taxon>Bacteria</taxon>
        <taxon>Bacillati</taxon>
        <taxon>Bacillota</taxon>
        <taxon>Clostridia</taxon>
        <taxon>Halanaerobiales</taxon>
        <taxon>Halanaerobiaceae</taxon>
        <taxon>Halanaerobium</taxon>
    </lineage>
</organism>
<evidence type="ECO:0000256" key="1">
    <source>
        <dbReference type="ARBA" id="ARBA00007125"/>
    </source>
</evidence>
<dbReference type="Proteomes" id="UP000324896">
    <property type="component" value="Unassembled WGS sequence"/>
</dbReference>
<dbReference type="GeneID" id="57012172"/>
<dbReference type="EMBL" id="SOEF01000007">
    <property type="protein sequence ID" value="TDX45447.1"/>
    <property type="molecule type" value="Genomic_DNA"/>
</dbReference>
<dbReference type="GO" id="GO:0016462">
    <property type="term" value="F:pyrophosphatase activity"/>
    <property type="evidence" value="ECO:0007669"/>
    <property type="project" value="TreeGrafter"/>
</dbReference>
<keyword evidence="9" id="KW-1185">Reference proteome</keyword>
<evidence type="ECO:0000313" key="6">
    <source>
        <dbReference type="EMBL" id="SES81442.1"/>
    </source>
</evidence>
<protein>
    <submittedName>
        <fullName evidence="4">Exopolyphosphatase / guanosine-5'-triphosphate,3'-diphosphate pyrophosphatase</fullName>
    </submittedName>
    <submittedName>
        <fullName evidence="7">Exopolyphosphatase/guanosine-5'-triphosphate, 3'-diphosphate pyrophosphatase</fullName>
    </submittedName>
</protein>
<name>A0A1G6T343_9FIRM</name>
<gene>
    <name evidence="7" type="ORF">C7954_10714</name>
    <name evidence="4" type="ORF">SAMN04488597_1363</name>
    <name evidence="5" type="ORF">SAMN04488598_10698</name>
    <name evidence="6" type="ORF">SAMN04515652_1075</name>
</gene>
<dbReference type="InterPro" id="IPR003607">
    <property type="entry name" value="HD/PDEase_dom"/>
</dbReference>
<dbReference type="PANTHER" id="PTHR30005:SF0">
    <property type="entry name" value="RETROGRADE REGULATION PROTEIN 2"/>
    <property type="match status" value="1"/>
</dbReference>
<dbReference type="Gene3D" id="3.30.420.40">
    <property type="match status" value="1"/>
</dbReference>
<dbReference type="Proteomes" id="UP000199519">
    <property type="component" value="Unassembled WGS sequence"/>
</dbReference>